<gene>
    <name evidence="4" type="ORF">EAG_07676</name>
</gene>
<evidence type="ECO:0000313" key="4">
    <source>
        <dbReference type="EMBL" id="EFN63804.1"/>
    </source>
</evidence>
<evidence type="ECO:0000256" key="2">
    <source>
        <dbReference type="ARBA" id="ARBA00022723"/>
    </source>
</evidence>
<dbReference type="InterPro" id="IPR027806">
    <property type="entry name" value="HARBI1_dom"/>
</dbReference>
<organism evidence="5">
    <name type="scientific">Camponotus floridanus</name>
    <name type="common">Florida carpenter ant</name>
    <dbReference type="NCBI Taxonomy" id="104421"/>
    <lineage>
        <taxon>Eukaryota</taxon>
        <taxon>Metazoa</taxon>
        <taxon>Ecdysozoa</taxon>
        <taxon>Arthropoda</taxon>
        <taxon>Hexapoda</taxon>
        <taxon>Insecta</taxon>
        <taxon>Pterygota</taxon>
        <taxon>Neoptera</taxon>
        <taxon>Endopterygota</taxon>
        <taxon>Hymenoptera</taxon>
        <taxon>Apocrita</taxon>
        <taxon>Aculeata</taxon>
        <taxon>Formicoidea</taxon>
        <taxon>Formicidae</taxon>
        <taxon>Formicinae</taxon>
        <taxon>Camponotus</taxon>
    </lineage>
</organism>
<accession>E2ARY5</accession>
<dbReference type="AlphaFoldDB" id="E2ARY5"/>
<keyword evidence="5" id="KW-1185">Reference proteome</keyword>
<dbReference type="EMBL" id="GL442204">
    <property type="protein sequence ID" value="EFN63804.1"/>
    <property type="molecule type" value="Genomic_DNA"/>
</dbReference>
<dbReference type="OrthoDB" id="6581538at2759"/>
<evidence type="ECO:0000256" key="1">
    <source>
        <dbReference type="ARBA" id="ARBA00001968"/>
    </source>
</evidence>
<comment type="cofactor">
    <cofactor evidence="1">
        <name>a divalent metal cation</name>
        <dbReference type="ChEBI" id="CHEBI:60240"/>
    </cofactor>
</comment>
<proteinExistence type="predicted"/>
<name>E2ARY5_CAMFO</name>
<evidence type="ECO:0000259" key="3">
    <source>
        <dbReference type="Pfam" id="PF13359"/>
    </source>
</evidence>
<protein>
    <recommendedName>
        <fullName evidence="3">DDE Tnp4 domain-containing protein</fullName>
    </recommendedName>
</protein>
<dbReference type="Proteomes" id="UP000000311">
    <property type="component" value="Unassembled WGS sequence"/>
</dbReference>
<reference evidence="4 5" key="1">
    <citation type="journal article" date="2010" name="Science">
        <title>Genomic comparison of the ants Camponotus floridanus and Harpegnathos saltator.</title>
        <authorList>
            <person name="Bonasio R."/>
            <person name="Zhang G."/>
            <person name="Ye C."/>
            <person name="Mutti N.S."/>
            <person name="Fang X."/>
            <person name="Qin N."/>
            <person name="Donahue G."/>
            <person name="Yang P."/>
            <person name="Li Q."/>
            <person name="Li C."/>
            <person name="Zhang P."/>
            <person name="Huang Z."/>
            <person name="Berger S.L."/>
            <person name="Reinberg D."/>
            <person name="Wang J."/>
            <person name="Liebig J."/>
        </authorList>
    </citation>
    <scope>NUCLEOTIDE SEQUENCE [LARGE SCALE GENOMIC DNA]</scope>
    <source>
        <strain evidence="5">C129</strain>
    </source>
</reference>
<feature type="domain" description="DDE Tnp4" evidence="3">
    <location>
        <begin position="1"/>
        <end position="45"/>
    </location>
</feature>
<feature type="non-terminal residue" evidence="4">
    <location>
        <position position="46"/>
    </location>
</feature>
<dbReference type="Pfam" id="PF13359">
    <property type="entry name" value="DDE_Tnp_4"/>
    <property type="match status" value="1"/>
</dbReference>
<feature type="non-terminal residue" evidence="4">
    <location>
        <position position="1"/>
    </location>
</feature>
<evidence type="ECO:0000313" key="5">
    <source>
        <dbReference type="Proteomes" id="UP000000311"/>
    </source>
</evidence>
<dbReference type="InParanoid" id="E2ARY5"/>
<keyword evidence="2" id="KW-0479">Metal-binding</keyword>
<dbReference type="GO" id="GO:0046872">
    <property type="term" value="F:metal ion binding"/>
    <property type="evidence" value="ECO:0007669"/>
    <property type="project" value="UniProtKB-KW"/>
</dbReference>
<sequence length="46" mass="5224">KARTCVERLFGVLKATWRCLSRHRVLQYDPGLAGRIVNACAVLHNM</sequence>